<dbReference type="SUPFAM" id="SSF48452">
    <property type="entry name" value="TPR-like"/>
    <property type="match status" value="2"/>
</dbReference>
<protein>
    <recommendedName>
        <fullName evidence="4">Lipopolysaccharide assembly protein B</fullName>
    </recommendedName>
</protein>
<feature type="binding site" evidence="4">
    <location>
        <position position="369"/>
    </location>
    <ligand>
        <name>Fe cation</name>
        <dbReference type="ChEBI" id="CHEBI:24875"/>
    </ligand>
</feature>
<feature type="domain" description="LapB rubredoxin metal binding" evidence="5">
    <location>
        <begin position="353"/>
        <end position="380"/>
    </location>
</feature>
<dbReference type="InterPro" id="IPR051012">
    <property type="entry name" value="CellSynth/LPSAsmb/PSIAsmb"/>
</dbReference>
<dbReference type="AlphaFoldDB" id="A0A0F7JYD8"/>
<keyword evidence="4" id="KW-0997">Cell inner membrane</keyword>
<dbReference type="GO" id="GO:0046890">
    <property type="term" value="P:regulation of lipid biosynthetic process"/>
    <property type="evidence" value="ECO:0007669"/>
    <property type="project" value="UniProtKB-UniRule"/>
</dbReference>
<feature type="topological domain" description="Cytoplasmic" evidence="4">
    <location>
        <begin position="21"/>
        <end position="406"/>
    </location>
</feature>
<dbReference type="InterPro" id="IPR019734">
    <property type="entry name" value="TPR_rpt"/>
</dbReference>
<feature type="binding site" evidence="4">
    <location>
        <position position="355"/>
    </location>
    <ligand>
        <name>Fe cation</name>
        <dbReference type="ChEBI" id="CHEBI:24875"/>
    </ligand>
</feature>
<comment type="subcellular location">
    <subcellularLocation>
        <location evidence="4">Cell inner membrane</location>
        <topology evidence="4">Single-pass membrane protein</topology>
        <orientation evidence="4">Cytoplasmic side</orientation>
    </subcellularLocation>
</comment>
<keyword evidence="2 4" id="KW-0677">Repeat</keyword>
<dbReference type="InterPro" id="IPR030865">
    <property type="entry name" value="LapB"/>
</dbReference>
<comment type="similarity">
    <text evidence="4">Belongs to the LapB family.</text>
</comment>
<dbReference type="Gene3D" id="1.25.40.10">
    <property type="entry name" value="Tetratricopeptide repeat domain"/>
    <property type="match status" value="2"/>
</dbReference>
<evidence type="ECO:0000259" key="5">
    <source>
        <dbReference type="Pfam" id="PF18073"/>
    </source>
</evidence>
<keyword evidence="4" id="KW-1003">Cell membrane</keyword>
<dbReference type="GO" id="GO:0009898">
    <property type="term" value="C:cytoplasmic side of plasma membrane"/>
    <property type="evidence" value="ECO:0007669"/>
    <property type="project" value="UniProtKB-UniRule"/>
</dbReference>
<keyword evidence="3 4" id="KW-0802">TPR repeat</keyword>
<dbReference type="GO" id="GO:0008653">
    <property type="term" value="P:lipopolysaccharide metabolic process"/>
    <property type="evidence" value="ECO:0007669"/>
    <property type="project" value="InterPro"/>
</dbReference>
<sequence length="406" mass="46484">MMELFWLLLPVAAASGWWAAKRSISRQEVTAAERSPGYFSGLNYLLNEQPDKAIDVFIKMLEVDSDTVETHLALGNLFRRRGEVDRAIRIHQNLIARPMLNREQRAQALLELGRDYMKAGLFDRAESLFNELGEMNMFQAQALENLLTIYQQEKDWEKCLQVAKRLEQRTGISRRRECAHYYCELAEEAQLRKDLVKTTKLLKKAHLSDESCVRATILQGRIEAMNGSPKSAIRTLRQVEKQDSAYLSEVLPEIIDCYRELGNRAELVKYLRKLYERHHSISSVLALTDFIQEDEGDEAALRFLSGYLHAHPHLEGLNRMVGLSLKSGHTDGWGSLQILQQVLTKLLDHRAAYQCVSCGFTAKTLHWQCPSCKSWSSIKPRDGLDEICPRLPPQIDQNPTLARHNP</sequence>
<dbReference type="HAMAP" id="MF_00994">
    <property type="entry name" value="LPS_assembly_LapB"/>
    <property type="match status" value="1"/>
</dbReference>
<keyword evidence="1 4" id="KW-0479">Metal-binding</keyword>
<comment type="function">
    <text evidence="4">Modulates cellular lipopolysaccharide (LPS) levels by regulating LpxC, which is involved in lipid A biosynthesis. May act by modulating the proteolytic activity of FtsH towards LpxC. May also coordinate assembly of proteins involved in LPS synthesis at the plasma membrane.</text>
</comment>
<evidence type="ECO:0000313" key="6">
    <source>
        <dbReference type="EMBL" id="AKH19875.1"/>
    </source>
</evidence>
<dbReference type="Pfam" id="PF13176">
    <property type="entry name" value="TPR_7"/>
    <property type="match status" value="1"/>
</dbReference>
<dbReference type="NCBIfam" id="NF008757">
    <property type="entry name" value="PRK11788.1-5"/>
    <property type="match status" value="1"/>
</dbReference>
<keyword evidence="4" id="KW-0812">Transmembrane</keyword>
<dbReference type="InterPro" id="IPR011990">
    <property type="entry name" value="TPR-like_helical_dom_sf"/>
</dbReference>
<dbReference type="Proteomes" id="UP000034410">
    <property type="component" value="Chromosome"/>
</dbReference>
<feature type="binding site" evidence="4">
    <location>
        <position position="372"/>
    </location>
    <ligand>
        <name>Fe cation</name>
        <dbReference type="ChEBI" id="CHEBI:24875"/>
    </ligand>
</feature>
<dbReference type="RefSeq" id="WP_046858811.1">
    <property type="nucleotide sequence ID" value="NZ_CP011412.1"/>
</dbReference>
<dbReference type="EMBL" id="CP011412">
    <property type="protein sequence ID" value="AKH19875.1"/>
    <property type="molecule type" value="Genomic_DNA"/>
</dbReference>
<keyword evidence="4" id="KW-1133">Transmembrane helix</keyword>
<dbReference type="PATRIC" id="fig|1543721.4.peg.1114"/>
<keyword evidence="4" id="KW-0408">Iron</keyword>
<organism evidence="6 7">
    <name type="scientific">Sedimenticola thiotaurini</name>
    <dbReference type="NCBI Taxonomy" id="1543721"/>
    <lineage>
        <taxon>Bacteria</taxon>
        <taxon>Pseudomonadati</taxon>
        <taxon>Pseudomonadota</taxon>
        <taxon>Gammaproteobacteria</taxon>
        <taxon>Chromatiales</taxon>
        <taxon>Sedimenticolaceae</taxon>
        <taxon>Sedimenticola</taxon>
    </lineage>
</organism>
<evidence type="ECO:0000256" key="1">
    <source>
        <dbReference type="ARBA" id="ARBA00022723"/>
    </source>
</evidence>
<keyword evidence="4" id="KW-0472">Membrane</keyword>
<reference evidence="6 7" key="1">
    <citation type="journal article" date="2015" name="Genome Announc.">
        <title>Complete Genome Sequence of Sedimenticola thiotaurini Strain SIP-G1, a Polyphosphate- and Polyhydroxyalkanoate-Accumulating Sulfur-Oxidizing Gammaproteobacterium Isolated from Salt Marsh Sediments.</title>
        <authorList>
            <person name="Flood B.E."/>
            <person name="Jones D.S."/>
            <person name="Bailey J.V."/>
        </authorList>
    </citation>
    <scope>NUCLEOTIDE SEQUENCE [LARGE SCALE GENOMIC DNA]</scope>
    <source>
        <strain evidence="6 7">SIP-G1</strain>
    </source>
</reference>
<feature type="binding site" evidence="4">
    <location>
        <position position="358"/>
    </location>
    <ligand>
        <name>Fe cation</name>
        <dbReference type="ChEBI" id="CHEBI:24875"/>
    </ligand>
</feature>
<dbReference type="GO" id="GO:0005506">
    <property type="term" value="F:iron ion binding"/>
    <property type="evidence" value="ECO:0007669"/>
    <property type="project" value="UniProtKB-UniRule"/>
</dbReference>
<evidence type="ECO:0000256" key="4">
    <source>
        <dbReference type="HAMAP-Rule" id="MF_00994"/>
    </source>
</evidence>
<evidence type="ECO:0000313" key="7">
    <source>
        <dbReference type="Proteomes" id="UP000034410"/>
    </source>
</evidence>
<dbReference type="PANTHER" id="PTHR45586:SF1">
    <property type="entry name" value="LIPOPOLYSACCHARIDE ASSEMBLY PROTEIN B"/>
    <property type="match status" value="1"/>
</dbReference>
<proteinExistence type="inferred from homology"/>
<dbReference type="OrthoDB" id="507476at2"/>
<evidence type="ECO:0000256" key="2">
    <source>
        <dbReference type="ARBA" id="ARBA00022737"/>
    </source>
</evidence>
<name>A0A0F7JYD8_9GAMM</name>
<dbReference type="KEGG" id="seds:AAY24_05380"/>
<dbReference type="Pfam" id="PF01535">
    <property type="entry name" value="PPR"/>
    <property type="match status" value="1"/>
</dbReference>
<dbReference type="PANTHER" id="PTHR45586">
    <property type="entry name" value="TPR REPEAT-CONTAINING PROTEIN PA4667"/>
    <property type="match status" value="1"/>
</dbReference>
<dbReference type="InterPro" id="IPR002885">
    <property type="entry name" value="PPR_rpt"/>
</dbReference>
<dbReference type="Pfam" id="PF18073">
    <property type="entry name" value="Zn_ribbon_LapB"/>
    <property type="match status" value="1"/>
</dbReference>
<evidence type="ECO:0000256" key="3">
    <source>
        <dbReference type="ARBA" id="ARBA00022803"/>
    </source>
</evidence>
<dbReference type="InterPro" id="IPR041166">
    <property type="entry name" value="Rubredoxin_2"/>
</dbReference>
<accession>A0A0F7JYD8</accession>
<gene>
    <name evidence="4" type="primary">lapB</name>
    <name evidence="6" type="ORF">AAY24_05380</name>
</gene>
<keyword evidence="7" id="KW-1185">Reference proteome</keyword>